<evidence type="ECO:0000313" key="6">
    <source>
        <dbReference type="Proteomes" id="UP000053110"/>
    </source>
</evidence>
<reference evidence="4" key="2">
    <citation type="submission" date="2013-01" db="EMBL/GenBank/DDBJ databases">
        <title>The wheat powdery mildew genome reveals unique evolution of an obligate biotroph.</title>
        <authorList>
            <person name="Oberhaensli S."/>
            <person name="Wicker T."/>
            <person name="Keller B."/>
        </authorList>
    </citation>
    <scope>NUCLEOTIDE SEQUENCE</scope>
    <source>
        <strain evidence="4">96224</strain>
    </source>
</reference>
<evidence type="ECO:0000313" key="4">
    <source>
        <dbReference type="EMBL" id="EPQ66728.1"/>
    </source>
</evidence>
<dbReference type="Gene3D" id="3.10.450.30">
    <property type="entry name" value="Microbial ribonucleases"/>
    <property type="match status" value="1"/>
</dbReference>
<dbReference type="OrthoDB" id="3604094at2759"/>
<feature type="chain" id="PRO_5044538317" evidence="3">
    <location>
        <begin position="21"/>
        <end position="403"/>
    </location>
</feature>
<accession>A0A061HKV7</accession>
<dbReference type="GO" id="GO:0016787">
    <property type="term" value="F:hydrolase activity"/>
    <property type="evidence" value="ECO:0007669"/>
    <property type="project" value="UniProtKB-KW"/>
</dbReference>
<dbReference type="InterPro" id="IPR016191">
    <property type="entry name" value="Ribonuclease/ribotoxin"/>
</dbReference>
<proteinExistence type="predicted"/>
<dbReference type="SUPFAM" id="SSF53933">
    <property type="entry name" value="Microbial ribonucleases"/>
    <property type="match status" value="1"/>
</dbReference>
<evidence type="ECO:0000256" key="1">
    <source>
        <dbReference type="ARBA" id="ARBA00022722"/>
    </source>
</evidence>
<gene>
    <name evidence="4" type="ORF">BGT96224_E40004</name>
    <name evidence="5" type="ORF">BGT96224V2_LOCUS1476</name>
</gene>
<dbReference type="GO" id="GO:0003723">
    <property type="term" value="F:RNA binding"/>
    <property type="evidence" value="ECO:0007669"/>
    <property type="project" value="InterPro"/>
</dbReference>
<feature type="signal peptide" evidence="3">
    <location>
        <begin position="1"/>
        <end position="20"/>
    </location>
</feature>
<dbReference type="EMBL" id="UIGY01000016">
    <property type="protein sequence ID" value="SUZ08302.1"/>
    <property type="molecule type" value="Genomic_DNA"/>
</dbReference>
<organism evidence="5">
    <name type="scientific">Blumeria graminis f. sp. tritici 96224</name>
    <dbReference type="NCBI Taxonomy" id="1268274"/>
    <lineage>
        <taxon>Eukaryota</taxon>
        <taxon>Fungi</taxon>
        <taxon>Dikarya</taxon>
        <taxon>Ascomycota</taxon>
        <taxon>Pezizomycotina</taxon>
        <taxon>Leotiomycetes</taxon>
        <taxon>Erysiphales</taxon>
        <taxon>Erysiphaceae</taxon>
        <taxon>Blumeria</taxon>
    </lineage>
</organism>
<evidence type="ECO:0000256" key="2">
    <source>
        <dbReference type="ARBA" id="ARBA00022801"/>
    </source>
</evidence>
<keyword evidence="3" id="KW-0732">Signal</keyword>
<dbReference type="GO" id="GO:0004540">
    <property type="term" value="F:RNA nuclease activity"/>
    <property type="evidence" value="ECO:0007669"/>
    <property type="project" value="InterPro"/>
</dbReference>
<reference evidence="6" key="1">
    <citation type="journal article" date="2013" name="Nat. Genet.">
        <title>The wheat powdery mildew genome shows the unique evolution of an obligate biotroph.</title>
        <authorList>
            <person name="Wicker T."/>
            <person name="Oberhaensli S."/>
            <person name="Parlange F."/>
            <person name="Buchmann J.P."/>
            <person name="Shatalina M."/>
            <person name="Roffler S."/>
            <person name="Ben-David R."/>
            <person name="Dolezel J."/>
            <person name="Simkova H."/>
            <person name="Schulze-Lefert P."/>
            <person name="Spanu P.D."/>
            <person name="Bruggmann R."/>
            <person name="Amselem J."/>
            <person name="Quesneville H."/>
            <person name="Ver Loren van Themaat E."/>
            <person name="Paape T."/>
            <person name="Shimizu K.K."/>
            <person name="Keller B."/>
        </authorList>
    </citation>
    <scope>NUCLEOTIDE SEQUENCE [LARGE SCALE GENOMIC DNA]</scope>
    <source>
        <strain evidence="6">96224</strain>
    </source>
</reference>
<dbReference type="EMBL" id="KE374989">
    <property type="protein sequence ID" value="EPQ66728.1"/>
    <property type="molecule type" value="Genomic_DNA"/>
</dbReference>
<dbReference type="HOGENOM" id="CLU_056748_1_0_1"/>
<keyword evidence="1" id="KW-0540">Nuclease</keyword>
<keyword evidence="2" id="KW-0378">Hydrolase</keyword>
<name>A0A061HKV7_BLUGR</name>
<protein>
    <submittedName>
        <fullName evidence="5">BgtE-40004</fullName>
    </submittedName>
</protein>
<evidence type="ECO:0000256" key="3">
    <source>
        <dbReference type="SAM" id="SignalP"/>
    </source>
</evidence>
<dbReference type="Proteomes" id="UP000053110">
    <property type="component" value="Unassembled WGS sequence"/>
</dbReference>
<sequence>MWIKFCTSLLLSRLIHRVKCIDTPYSDMYLPHGTNGFICGTELFSIEYARQVTSTVMELFFYGKYFQKYPKLFEDTHLFNMKSDILLSWPAKFSQKIYTNGNAGKFRLIINIRGQIIGMVIIDIKHHNNHISFEKCKPVRSSFSQGNVESNPLDESWSEACDNYGFNCDSKYFPLSMIKSGNGLDSPYYFQTALDVKGRFKNFEKYIGGQFIGDDLRLYPLHHSSSSALGSGAQGFFRVVFDKKNREFKGITNARNMETKCVPVWDLSSASSDTIYSPSSVFNTERIYDKDWPETCFGQRFKYKTIWLFIEFALKEWSTNESGKKLNFPIVKGNKFRFWPVRRPETHDNSSAYAFAIGHDTNLNTYGLYRAVVRDGVLRRFKICLNLPHEDIRILQEKLGTSL</sequence>
<dbReference type="AlphaFoldDB" id="A0A061HKV7"/>
<reference evidence="5" key="3">
    <citation type="submission" date="2018-07" db="EMBL/GenBank/DDBJ databases">
        <authorList>
            <person name="Quirk P.G."/>
            <person name="Krulwich T.A."/>
        </authorList>
    </citation>
    <scope>NUCLEOTIDE SEQUENCE</scope>
    <source>
        <strain evidence="5">96224</strain>
    </source>
</reference>
<evidence type="ECO:0000313" key="5">
    <source>
        <dbReference type="EMBL" id="SUZ08302.1"/>
    </source>
</evidence>